<sequence>MMIQHFIRQLFRSWMRSFPVVDHPRLASVRQTDVERTYHAWTGRLVGHYFVEDGASIVRHCGIACHNLLVHDKTDSSPPYGCDYCLLICPSAADAIRDVIAGIGFMAAHLSGK</sequence>
<evidence type="ECO:0000313" key="1">
    <source>
        <dbReference type="EMBL" id="OQV14807.1"/>
    </source>
</evidence>
<comment type="caution">
    <text evidence="1">The sequence shown here is derived from an EMBL/GenBank/DDBJ whole genome shotgun (WGS) entry which is preliminary data.</text>
</comment>
<dbReference type="EMBL" id="MTYJ01000098">
    <property type="protein sequence ID" value="OQV14807.1"/>
    <property type="molecule type" value="Genomic_DNA"/>
</dbReference>
<organism evidence="1 2">
    <name type="scientific">Hypsibius exemplaris</name>
    <name type="common">Freshwater tardigrade</name>
    <dbReference type="NCBI Taxonomy" id="2072580"/>
    <lineage>
        <taxon>Eukaryota</taxon>
        <taxon>Metazoa</taxon>
        <taxon>Ecdysozoa</taxon>
        <taxon>Tardigrada</taxon>
        <taxon>Eutardigrada</taxon>
        <taxon>Parachela</taxon>
        <taxon>Hypsibioidea</taxon>
        <taxon>Hypsibiidae</taxon>
        <taxon>Hypsibius</taxon>
    </lineage>
</organism>
<evidence type="ECO:0000313" key="2">
    <source>
        <dbReference type="Proteomes" id="UP000192578"/>
    </source>
</evidence>
<reference evidence="2" key="1">
    <citation type="submission" date="2017-01" db="EMBL/GenBank/DDBJ databases">
        <title>Comparative genomics of anhydrobiosis in the tardigrade Hypsibius dujardini.</title>
        <authorList>
            <person name="Yoshida Y."/>
            <person name="Koutsovoulos G."/>
            <person name="Laetsch D."/>
            <person name="Stevens L."/>
            <person name="Kumar S."/>
            <person name="Horikawa D."/>
            <person name="Ishino K."/>
            <person name="Komine S."/>
            <person name="Tomita M."/>
            <person name="Blaxter M."/>
            <person name="Arakawa K."/>
        </authorList>
    </citation>
    <scope>NUCLEOTIDE SEQUENCE [LARGE SCALE GENOMIC DNA]</scope>
    <source>
        <strain evidence="2">Z151</strain>
    </source>
</reference>
<name>A0A1W0WI01_HYPEX</name>
<accession>A0A1W0WI01</accession>
<proteinExistence type="predicted"/>
<dbReference type="AlphaFoldDB" id="A0A1W0WI01"/>
<protein>
    <submittedName>
        <fullName evidence="1">Uncharacterized protein</fullName>
    </submittedName>
</protein>
<keyword evidence="2" id="KW-1185">Reference proteome</keyword>
<gene>
    <name evidence="1" type="ORF">BV898_10959</name>
</gene>
<dbReference type="Proteomes" id="UP000192578">
    <property type="component" value="Unassembled WGS sequence"/>
</dbReference>